<proteinExistence type="predicted"/>
<comment type="caution">
    <text evidence="1">The sequence shown here is derived from an EMBL/GenBank/DDBJ whole genome shotgun (WGS) entry which is preliminary data.</text>
</comment>
<dbReference type="AlphaFoldDB" id="A0A1Y2H5A9"/>
<keyword evidence="2" id="KW-1185">Reference proteome</keyword>
<sequence>MLVPVKTVQSVLQYLDSTQFNSDLLLAHLKSLAVPVVTSTKEFEATRHHVAVLELIGGACNALDEYWDSADNTKRWSCELSKLVLSKLRPTNVDRIMRSVVWGPRGVGRDWKIPLGVVAEYCMDNFMATRMPSKMPTARMSTATAAPLLLMLLVWRRSTAMCSLRLSRLALGPLRSPPSK</sequence>
<protein>
    <submittedName>
        <fullName evidence="1">Uncharacterized protein</fullName>
    </submittedName>
</protein>
<evidence type="ECO:0000313" key="1">
    <source>
        <dbReference type="EMBL" id="ORZ29757.1"/>
    </source>
</evidence>
<reference evidence="1 2" key="1">
    <citation type="submission" date="2016-07" db="EMBL/GenBank/DDBJ databases">
        <title>Pervasive Adenine N6-methylation of Active Genes in Fungi.</title>
        <authorList>
            <consortium name="DOE Joint Genome Institute"/>
            <person name="Mondo S.J."/>
            <person name="Dannebaum R.O."/>
            <person name="Kuo R.C."/>
            <person name="Labutti K."/>
            <person name="Haridas S."/>
            <person name="Kuo A."/>
            <person name="Salamov A."/>
            <person name="Ahrendt S.R."/>
            <person name="Lipzen A."/>
            <person name="Sullivan W."/>
            <person name="Andreopoulos W.B."/>
            <person name="Clum A."/>
            <person name="Lindquist E."/>
            <person name="Daum C."/>
            <person name="Ramamoorthy G.K."/>
            <person name="Gryganskyi A."/>
            <person name="Culley D."/>
            <person name="Magnuson J.K."/>
            <person name="James T.Y."/>
            <person name="O'Malley M.A."/>
            <person name="Stajich J.E."/>
            <person name="Spatafora J.W."/>
            <person name="Visel A."/>
            <person name="Grigoriev I.V."/>
        </authorList>
    </citation>
    <scope>NUCLEOTIDE SEQUENCE [LARGE SCALE GENOMIC DNA]</scope>
    <source>
        <strain evidence="1 2">PL171</strain>
    </source>
</reference>
<dbReference type="STRING" id="765915.A0A1Y2H5A9"/>
<dbReference type="Proteomes" id="UP000193411">
    <property type="component" value="Unassembled WGS sequence"/>
</dbReference>
<evidence type="ECO:0000313" key="2">
    <source>
        <dbReference type="Proteomes" id="UP000193411"/>
    </source>
</evidence>
<dbReference type="EMBL" id="MCFL01000130">
    <property type="protein sequence ID" value="ORZ29757.1"/>
    <property type="molecule type" value="Genomic_DNA"/>
</dbReference>
<accession>A0A1Y2H5A9</accession>
<name>A0A1Y2H5A9_9FUNG</name>
<gene>
    <name evidence="1" type="ORF">BCR44DRAFT_316697</name>
</gene>
<organism evidence="1 2">
    <name type="scientific">Catenaria anguillulae PL171</name>
    <dbReference type="NCBI Taxonomy" id="765915"/>
    <lineage>
        <taxon>Eukaryota</taxon>
        <taxon>Fungi</taxon>
        <taxon>Fungi incertae sedis</taxon>
        <taxon>Blastocladiomycota</taxon>
        <taxon>Blastocladiomycetes</taxon>
        <taxon>Blastocladiales</taxon>
        <taxon>Catenariaceae</taxon>
        <taxon>Catenaria</taxon>
    </lineage>
</organism>